<dbReference type="GO" id="GO:0019853">
    <property type="term" value="P:L-ascorbic acid biosynthetic process"/>
    <property type="evidence" value="ECO:0007669"/>
    <property type="project" value="TreeGrafter"/>
</dbReference>
<evidence type="ECO:0000313" key="5">
    <source>
        <dbReference type="EMBL" id="SHI80491.1"/>
    </source>
</evidence>
<dbReference type="PRINTS" id="PR01790">
    <property type="entry name" value="SMP30FAMILY"/>
</dbReference>
<dbReference type="OrthoDB" id="2633250at2"/>
<accession>A0A1M6E4X1</accession>
<dbReference type="PANTHER" id="PTHR10907:SF47">
    <property type="entry name" value="REGUCALCIN"/>
    <property type="match status" value="1"/>
</dbReference>
<evidence type="ECO:0000256" key="3">
    <source>
        <dbReference type="PIRSR" id="PIRSR605511-2"/>
    </source>
</evidence>
<feature type="active site" description="Proton donor/acceptor" evidence="2">
    <location>
        <position position="190"/>
    </location>
</feature>
<reference evidence="5 6" key="1">
    <citation type="submission" date="2016-11" db="EMBL/GenBank/DDBJ databases">
        <authorList>
            <person name="Jaros S."/>
            <person name="Januszkiewicz K."/>
            <person name="Wedrychowicz H."/>
        </authorList>
    </citation>
    <scope>NUCLEOTIDE SEQUENCE [LARGE SCALE GENOMIC DNA]</scope>
    <source>
        <strain evidence="5 6">DSM 100565</strain>
    </source>
</reference>
<dbReference type="InterPro" id="IPR011042">
    <property type="entry name" value="6-blade_b-propeller_TolB-like"/>
</dbReference>
<evidence type="ECO:0000313" key="6">
    <source>
        <dbReference type="Proteomes" id="UP000184292"/>
    </source>
</evidence>
<name>A0A1M6E4X1_9RHOB</name>
<dbReference type="InterPro" id="IPR005511">
    <property type="entry name" value="SMP-30"/>
</dbReference>
<dbReference type="Proteomes" id="UP000184292">
    <property type="component" value="Unassembled WGS sequence"/>
</dbReference>
<dbReference type="InterPro" id="IPR013658">
    <property type="entry name" value="SGL"/>
</dbReference>
<feature type="binding site" evidence="3">
    <location>
        <position position="190"/>
    </location>
    <ligand>
        <name>a divalent metal cation</name>
        <dbReference type="ChEBI" id="CHEBI:60240"/>
    </ligand>
</feature>
<dbReference type="Gene3D" id="2.120.10.30">
    <property type="entry name" value="TolB, C-terminal domain"/>
    <property type="match status" value="1"/>
</dbReference>
<evidence type="ECO:0000256" key="2">
    <source>
        <dbReference type="PIRSR" id="PIRSR605511-1"/>
    </source>
</evidence>
<protein>
    <submittedName>
        <fullName evidence="5">Sugar lactone lactonase YvrE</fullName>
    </submittedName>
</protein>
<comment type="cofactor">
    <cofactor evidence="3">
        <name>Zn(2+)</name>
        <dbReference type="ChEBI" id="CHEBI:29105"/>
    </cofactor>
    <text evidence="3">Binds 1 divalent metal cation per subunit.</text>
</comment>
<feature type="binding site" evidence="3">
    <location>
        <position position="16"/>
    </location>
    <ligand>
        <name>a divalent metal cation</name>
        <dbReference type="ChEBI" id="CHEBI:60240"/>
    </ligand>
</feature>
<feature type="binding site" evidence="3">
    <location>
        <position position="93"/>
    </location>
    <ligand>
        <name>substrate</name>
    </ligand>
</feature>
<keyword evidence="3" id="KW-0479">Metal-binding</keyword>
<feature type="binding site" evidence="3">
    <location>
        <position position="140"/>
    </location>
    <ligand>
        <name>a divalent metal cation</name>
        <dbReference type="ChEBI" id="CHEBI:60240"/>
    </ligand>
</feature>
<evidence type="ECO:0000256" key="1">
    <source>
        <dbReference type="ARBA" id="ARBA00008853"/>
    </source>
</evidence>
<comment type="similarity">
    <text evidence="1">Belongs to the SMP-30/CGR1 family.</text>
</comment>
<dbReference type="STRING" id="1447782.SAMN05444417_1803"/>
<keyword evidence="3" id="KW-0862">Zinc</keyword>
<feature type="binding site" evidence="3">
    <location>
        <position position="95"/>
    </location>
    <ligand>
        <name>substrate</name>
    </ligand>
</feature>
<dbReference type="GO" id="GO:0005509">
    <property type="term" value="F:calcium ion binding"/>
    <property type="evidence" value="ECO:0007669"/>
    <property type="project" value="TreeGrafter"/>
</dbReference>
<dbReference type="SUPFAM" id="SSF63829">
    <property type="entry name" value="Calcium-dependent phosphotriesterase"/>
    <property type="match status" value="1"/>
</dbReference>
<dbReference type="PANTHER" id="PTHR10907">
    <property type="entry name" value="REGUCALCIN"/>
    <property type="match status" value="1"/>
</dbReference>
<keyword evidence="6" id="KW-1185">Reference proteome</keyword>
<evidence type="ECO:0000259" key="4">
    <source>
        <dbReference type="Pfam" id="PF08450"/>
    </source>
</evidence>
<organism evidence="5 6">
    <name type="scientific">Wenxinia saemankumensis</name>
    <dbReference type="NCBI Taxonomy" id="1447782"/>
    <lineage>
        <taxon>Bacteria</taxon>
        <taxon>Pseudomonadati</taxon>
        <taxon>Pseudomonadota</taxon>
        <taxon>Alphaproteobacteria</taxon>
        <taxon>Rhodobacterales</taxon>
        <taxon>Roseobacteraceae</taxon>
        <taxon>Wenxinia</taxon>
    </lineage>
</organism>
<gene>
    <name evidence="5" type="ORF">SAMN05444417_1803</name>
</gene>
<dbReference type="GO" id="GO:0004341">
    <property type="term" value="F:gluconolactonase activity"/>
    <property type="evidence" value="ECO:0007669"/>
    <property type="project" value="TreeGrafter"/>
</dbReference>
<dbReference type="AlphaFoldDB" id="A0A1M6E4X1"/>
<dbReference type="RefSeq" id="WP_073328718.1">
    <property type="nucleotide sequence ID" value="NZ_FQYO01000003.1"/>
</dbReference>
<dbReference type="EMBL" id="FQYO01000003">
    <property type="protein sequence ID" value="SHI80491.1"/>
    <property type="molecule type" value="Genomic_DNA"/>
</dbReference>
<feature type="domain" description="SMP-30/Gluconolactonase/LRE-like region" evidence="4">
    <location>
        <begin position="14"/>
        <end position="248"/>
    </location>
</feature>
<proteinExistence type="inferred from homology"/>
<sequence length="287" mass="31320">MTEVRIHDDTNCLLGEGAFWHPERAQFFWFDILGRKLHTTGRHWEMDRIASAAGWIDRDRLLIATETGLTVLNLESGATEDVAEIEADNEVTRSNDGRADPMGGFWYGTMGKHAEADAGSIYRYYKGEVRTMWSGLSITNAICFAPDGRTAYHACTARRVIRTVDLDADGWPAGEPRIFLDLNGEGLNPDGAVTDADGNLWNAQWGSGRVACYDPAGTFLRAVDFPARQTSCPAFGGPDYRTLFCTSAAEGLGEADLADDPRAGQTFAVDLPADLGIAGRPEPRVIL</sequence>
<dbReference type="Pfam" id="PF08450">
    <property type="entry name" value="SGL"/>
    <property type="match status" value="1"/>
</dbReference>